<dbReference type="Pfam" id="PF01584">
    <property type="entry name" value="CheW"/>
    <property type="match status" value="1"/>
</dbReference>
<proteinExistence type="predicted"/>
<accession>A0ABS9EQK1</accession>
<dbReference type="EMBL" id="JAKGUD010000004">
    <property type="protein sequence ID" value="MCF4142175.1"/>
    <property type="molecule type" value="Genomic_DNA"/>
</dbReference>
<dbReference type="Gene3D" id="2.40.50.180">
    <property type="entry name" value="CheA-289, Domain 4"/>
    <property type="match status" value="1"/>
</dbReference>
<sequence length="138" mass="15384">MGYFLRFYVGSRSFALPVHEVDRIVPAVAVSPLNEPHSVVAGMINVEGEGVPLYDLRSVYREPQVEMGLDHRFILITWKDKSVALWVDGVDDVVSLSEDPVELPGSDRMASMVFDDDIFALSVVSSEEIMDLAERVAR</sequence>
<keyword evidence="3" id="KW-1185">Reference proteome</keyword>
<protein>
    <submittedName>
        <fullName evidence="2">Chemotaxis protein CheW</fullName>
    </submittedName>
</protein>
<name>A0ABS9EQK1_9BACT</name>
<evidence type="ECO:0000313" key="3">
    <source>
        <dbReference type="Proteomes" id="UP001200430"/>
    </source>
</evidence>
<dbReference type="InterPro" id="IPR002545">
    <property type="entry name" value="CheW-lke_dom"/>
</dbReference>
<dbReference type="PANTHER" id="PTHR22617">
    <property type="entry name" value="CHEMOTAXIS SENSOR HISTIDINE KINASE-RELATED"/>
    <property type="match status" value="1"/>
</dbReference>
<dbReference type="PROSITE" id="PS50851">
    <property type="entry name" value="CHEW"/>
    <property type="match status" value="1"/>
</dbReference>
<dbReference type="Proteomes" id="UP001200430">
    <property type="component" value="Unassembled WGS sequence"/>
</dbReference>
<dbReference type="Gene3D" id="2.30.30.40">
    <property type="entry name" value="SH3 Domains"/>
    <property type="match status" value="1"/>
</dbReference>
<feature type="domain" description="CheW-like" evidence="1">
    <location>
        <begin position="1"/>
        <end position="138"/>
    </location>
</feature>
<evidence type="ECO:0000259" key="1">
    <source>
        <dbReference type="PROSITE" id="PS50851"/>
    </source>
</evidence>
<comment type="caution">
    <text evidence="2">The sequence shown here is derived from an EMBL/GenBank/DDBJ whole genome shotgun (WGS) entry which is preliminary data.</text>
</comment>
<dbReference type="InterPro" id="IPR036061">
    <property type="entry name" value="CheW-like_dom_sf"/>
</dbReference>
<dbReference type="RefSeq" id="WP_236098936.1">
    <property type="nucleotide sequence ID" value="NZ_JAKGUD010000004.1"/>
</dbReference>
<organism evidence="2 3">
    <name type="scientific">Dethiosulfovibrio marinus</name>
    <dbReference type="NCBI Taxonomy" id="133532"/>
    <lineage>
        <taxon>Bacteria</taxon>
        <taxon>Thermotogati</taxon>
        <taxon>Synergistota</taxon>
        <taxon>Synergistia</taxon>
        <taxon>Synergistales</taxon>
        <taxon>Dethiosulfovibrionaceae</taxon>
        <taxon>Dethiosulfovibrio</taxon>
    </lineage>
</organism>
<dbReference type="InterPro" id="IPR039315">
    <property type="entry name" value="CheW"/>
</dbReference>
<reference evidence="2 3" key="1">
    <citation type="submission" date="2022-01" db="EMBL/GenBank/DDBJ databases">
        <title>Dethiosulfovibrio faecalis sp. nov., a novel proteolytic, non-sulfur-reducing bacterium isolated from a marine aquaculture solid waste bioreactor.</title>
        <authorList>
            <person name="Grabowski S."/>
            <person name="Apolinario E."/>
            <person name="Schneider N."/>
            <person name="Marshall C.W."/>
            <person name="Sowers K.R."/>
        </authorList>
    </citation>
    <scope>NUCLEOTIDE SEQUENCE [LARGE SCALE GENOMIC DNA]</scope>
    <source>
        <strain evidence="2 3">DSM 12537</strain>
    </source>
</reference>
<evidence type="ECO:0000313" key="2">
    <source>
        <dbReference type="EMBL" id="MCF4142175.1"/>
    </source>
</evidence>
<dbReference type="SUPFAM" id="SSF50341">
    <property type="entry name" value="CheW-like"/>
    <property type="match status" value="1"/>
</dbReference>
<dbReference type="PANTHER" id="PTHR22617:SF23">
    <property type="entry name" value="CHEMOTAXIS PROTEIN CHEW"/>
    <property type="match status" value="1"/>
</dbReference>
<dbReference type="SMART" id="SM00260">
    <property type="entry name" value="CheW"/>
    <property type="match status" value="1"/>
</dbReference>
<gene>
    <name evidence="2" type="ORF">L2W38_05050</name>
</gene>